<comment type="catalytic activity">
    <reaction evidence="9">
        <text>n isopentenyl diphosphate + (2E,6E)-farnesyl diphosphate = a di-trans,poly-cis-polyprenyl diphosphate + n diphosphate</text>
        <dbReference type="Rhea" id="RHEA:53008"/>
        <dbReference type="Rhea" id="RHEA-COMP:19494"/>
        <dbReference type="ChEBI" id="CHEBI:33019"/>
        <dbReference type="ChEBI" id="CHEBI:128769"/>
        <dbReference type="ChEBI" id="CHEBI:136960"/>
        <dbReference type="ChEBI" id="CHEBI:175763"/>
        <dbReference type="EC" id="2.5.1.87"/>
    </reaction>
</comment>
<keyword evidence="5 12" id="KW-0808">Transferase</keyword>
<evidence type="ECO:0000256" key="6">
    <source>
        <dbReference type="ARBA" id="ARBA00022824"/>
    </source>
</evidence>
<protein>
    <recommendedName>
        <fullName evidence="12">Alkyl transferase</fullName>
        <ecNumber evidence="12">2.5.1.-</ecNumber>
    </recommendedName>
</protein>
<gene>
    <name evidence="13" type="ORF">BCR37DRAFT_155745</name>
</gene>
<proteinExistence type="inferred from homology"/>
<dbReference type="FunFam" id="3.40.1180.10:FF:000002">
    <property type="entry name" value="Alkyl transferase"/>
    <property type="match status" value="1"/>
</dbReference>
<accession>A0A1Y2EZF7</accession>
<comment type="caution">
    <text evidence="13">The sequence shown here is derived from an EMBL/GenBank/DDBJ whole genome shotgun (WGS) entry which is preliminary data.</text>
</comment>
<dbReference type="GO" id="GO:0005811">
    <property type="term" value="C:lipid droplet"/>
    <property type="evidence" value="ECO:0007669"/>
    <property type="project" value="TreeGrafter"/>
</dbReference>
<comment type="subcellular location">
    <subcellularLocation>
        <location evidence="2">Endoplasmic reticulum membrane</location>
        <topology evidence="2">Peripheral membrane protein</topology>
    </subcellularLocation>
</comment>
<keyword evidence="14" id="KW-1185">Reference proteome</keyword>
<keyword evidence="7" id="KW-0460">Magnesium</keyword>
<dbReference type="CDD" id="cd00475">
    <property type="entry name" value="Cis_IPPS"/>
    <property type="match status" value="1"/>
</dbReference>
<dbReference type="NCBIfam" id="TIGR00055">
    <property type="entry name" value="uppS"/>
    <property type="match status" value="1"/>
</dbReference>
<dbReference type="InterPro" id="IPR018520">
    <property type="entry name" value="UPP_synth-like_CS"/>
</dbReference>
<dbReference type="Proteomes" id="UP000193685">
    <property type="component" value="Unassembled WGS sequence"/>
</dbReference>
<dbReference type="PANTHER" id="PTHR10291:SF43">
    <property type="entry name" value="DEHYDRODOLICHYL DIPHOSPHATE SYNTHASE COMPLEX SUBUNIT DHDDS"/>
    <property type="match status" value="1"/>
</dbReference>
<dbReference type="InterPro" id="IPR036424">
    <property type="entry name" value="UPP_synth-like_sf"/>
</dbReference>
<evidence type="ECO:0000256" key="1">
    <source>
        <dbReference type="ARBA" id="ARBA00001946"/>
    </source>
</evidence>
<dbReference type="PROSITE" id="PS01066">
    <property type="entry name" value="UPP_SYNTHASE"/>
    <property type="match status" value="1"/>
</dbReference>
<comment type="subunit">
    <text evidence="11">Forms an active dehydrodolichyl diphosphate synthase complex with NUS1.</text>
</comment>
<evidence type="ECO:0000256" key="8">
    <source>
        <dbReference type="ARBA" id="ARBA00023136"/>
    </source>
</evidence>
<dbReference type="OrthoDB" id="4173905at2759"/>
<dbReference type="GO" id="GO:1904423">
    <property type="term" value="C:dehydrodolichyl diphosphate synthase complex"/>
    <property type="evidence" value="ECO:0007669"/>
    <property type="project" value="TreeGrafter"/>
</dbReference>
<evidence type="ECO:0000256" key="5">
    <source>
        <dbReference type="ARBA" id="ARBA00022679"/>
    </source>
</evidence>
<evidence type="ECO:0000256" key="11">
    <source>
        <dbReference type="ARBA" id="ARBA00064670"/>
    </source>
</evidence>
<dbReference type="GeneID" id="63782737"/>
<evidence type="ECO:0000256" key="2">
    <source>
        <dbReference type="ARBA" id="ARBA00004406"/>
    </source>
</evidence>
<evidence type="ECO:0000256" key="9">
    <source>
        <dbReference type="ARBA" id="ARBA00047353"/>
    </source>
</evidence>
<evidence type="ECO:0000313" key="13">
    <source>
        <dbReference type="EMBL" id="ORY76963.1"/>
    </source>
</evidence>
<name>A0A1Y2EZF7_PROLT</name>
<organism evidence="13 14">
    <name type="scientific">Protomyces lactucae-debilis</name>
    <dbReference type="NCBI Taxonomy" id="2754530"/>
    <lineage>
        <taxon>Eukaryota</taxon>
        <taxon>Fungi</taxon>
        <taxon>Dikarya</taxon>
        <taxon>Ascomycota</taxon>
        <taxon>Taphrinomycotina</taxon>
        <taxon>Taphrinomycetes</taxon>
        <taxon>Taphrinales</taxon>
        <taxon>Protomycetaceae</taxon>
        <taxon>Protomyces</taxon>
    </lineage>
</organism>
<evidence type="ECO:0000256" key="3">
    <source>
        <dbReference type="ARBA" id="ARBA00004922"/>
    </source>
</evidence>
<dbReference type="OMA" id="FDRRDLW"/>
<comment type="pathway">
    <text evidence="3">Protein modification; protein glycosylation.</text>
</comment>
<comment type="similarity">
    <text evidence="4 12">Belongs to the UPP synthase family.</text>
</comment>
<evidence type="ECO:0000256" key="12">
    <source>
        <dbReference type="RuleBase" id="RU363018"/>
    </source>
</evidence>
<dbReference type="SUPFAM" id="SSF64005">
    <property type="entry name" value="Undecaprenyl diphosphate synthase"/>
    <property type="match status" value="1"/>
</dbReference>
<dbReference type="EC" id="2.5.1.-" evidence="12"/>
<dbReference type="EMBL" id="MCFI01000021">
    <property type="protein sequence ID" value="ORY76963.1"/>
    <property type="molecule type" value="Genomic_DNA"/>
</dbReference>
<dbReference type="RefSeq" id="XP_040722803.1">
    <property type="nucleotide sequence ID" value="XM_040866138.1"/>
</dbReference>
<dbReference type="GO" id="GO:0045547">
    <property type="term" value="F:ditrans,polycis-polyprenyl diphosphate synthase [(2E,6E)-farnesyl diphosphate specific] activity"/>
    <property type="evidence" value="ECO:0007669"/>
    <property type="project" value="UniProtKB-EC"/>
</dbReference>
<dbReference type="PANTHER" id="PTHR10291">
    <property type="entry name" value="DEHYDRODOLICHYL DIPHOSPHATE SYNTHASE FAMILY MEMBER"/>
    <property type="match status" value="1"/>
</dbReference>
<evidence type="ECO:0000256" key="4">
    <source>
        <dbReference type="ARBA" id="ARBA00005432"/>
    </source>
</evidence>
<dbReference type="Pfam" id="PF01255">
    <property type="entry name" value="Prenyltransf"/>
    <property type="match status" value="1"/>
</dbReference>
<dbReference type="AlphaFoldDB" id="A0A1Y2EZF7"/>
<keyword evidence="8" id="KW-0472">Membrane</keyword>
<dbReference type="GO" id="GO:0005789">
    <property type="term" value="C:endoplasmic reticulum membrane"/>
    <property type="evidence" value="ECO:0007669"/>
    <property type="project" value="UniProtKB-SubCell"/>
</dbReference>
<keyword evidence="6" id="KW-0256">Endoplasmic reticulum</keyword>
<evidence type="ECO:0000256" key="10">
    <source>
        <dbReference type="ARBA" id="ARBA00058504"/>
    </source>
</evidence>
<reference evidence="13 14" key="1">
    <citation type="submission" date="2016-07" db="EMBL/GenBank/DDBJ databases">
        <title>Pervasive Adenine N6-methylation of Active Genes in Fungi.</title>
        <authorList>
            <consortium name="DOE Joint Genome Institute"/>
            <person name="Mondo S.J."/>
            <person name="Dannebaum R.O."/>
            <person name="Kuo R.C."/>
            <person name="Labutti K."/>
            <person name="Haridas S."/>
            <person name="Kuo A."/>
            <person name="Salamov A."/>
            <person name="Ahrendt S.R."/>
            <person name="Lipzen A."/>
            <person name="Sullivan W."/>
            <person name="Andreopoulos W.B."/>
            <person name="Clum A."/>
            <person name="Lindquist E."/>
            <person name="Daum C."/>
            <person name="Ramamoorthy G.K."/>
            <person name="Gryganskyi A."/>
            <person name="Culley D."/>
            <person name="Magnuson J.K."/>
            <person name="James T.Y."/>
            <person name="O'Malley M.A."/>
            <person name="Stajich J.E."/>
            <person name="Spatafora J.W."/>
            <person name="Visel A."/>
            <person name="Grigoriev I.V."/>
        </authorList>
    </citation>
    <scope>NUCLEOTIDE SEQUENCE [LARGE SCALE GENOMIC DNA]</scope>
    <source>
        <strain evidence="13 14">12-1054</strain>
    </source>
</reference>
<evidence type="ECO:0000313" key="14">
    <source>
        <dbReference type="Proteomes" id="UP000193685"/>
    </source>
</evidence>
<dbReference type="Gene3D" id="3.40.1180.10">
    <property type="entry name" value="Decaprenyl diphosphate synthase-like"/>
    <property type="match status" value="1"/>
</dbReference>
<dbReference type="GO" id="GO:0016094">
    <property type="term" value="P:polyprenol biosynthetic process"/>
    <property type="evidence" value="ECO:0007669"/>
    <property type="project" value="TreeGrafter"/>
</dbReference>
<dbReference type="STRING" id="56484.A0A1Y2EZF7"/>
<dbReference type="InterPro" id="IPR001441">
    <property type="entry name" value="UPP_synth-like"/>
</dbReference>
<sequence length="281" mass="32048">MGNSLDWLLRFPPLLWCKTQFETMLINALSCGPVPRHIALVMDGNRRYARKNRLETAEGHALGFESLKGVLEVCYKAGVETVTIYAFSIENFKRSKYEVDVLMEMAKNNLLTLCQHGDIAQQYDIRIRILGQQGLVSEDVQREMNRAEEMTKDNTRATLNVCFPYTSRDEMTSAISKLVARAERGEMTAQQIEALTEADFEEQLMTVGCPDPDILIRTSGVERLSDFLLWQAGKRTMIRFVDVFWPDFDLYTFLPIVLEWQVAECRRRGTGIFGLAGVLKG</sequence>
<comment type="function">
    <text evidence="10">With NUS1, forms the dehydrodolichyl diphosphate synthase (DDS) complex, an essential component of the dolichol monophosphate (Dol-P) biosynthetic machinery. Adds multiple copies of isopentenyl pyrophosphate (IPP) to farnesyl pyrophosphate (FPP) to produce dehydrodolichyl diphosphate (Dedol-PP), a precursor of dolichol which is utilized as a sugar carrier in protein glycosylation in the endoplasmic reticulum (ER).</text>
</comment>
<dbReference type="HAMAP" id="MF_01139">
    <property type="entry name" value="ISPT"/>
    <property type="match status" value="1"/>
</dbReference>
<comment type="cofactor">
    <cofactor evidence="1">
        <name>Mg(2+)</name>
        <dbReference type="ChEBI" id="CHEBI:18420"/>
    </cofactor>
</comment>
<evidence type="ECO:0000256" key="7">
    <source>
        <dbReference type="ARBA" id="ARBA00022842"/>
    </source>
</evidence>